<dbReference type="RefSeq" id="WP_136005732.1">
    <property type="nucleotide sequence ID" value="NZ_SRYR01000001.1"/>
</dbReference>
<dbReference type="Proteomes" id="UP000306888">
    <property type="component" value="Unassembled WGS sequence"/>
</dbReference>
<keyword evidence="2" id="KW-1185">Reference proteome</keyword>
<reference evidence="1 2" key="1">
    <citation type="submission" date="2019-04" db="EMBL/GenBank/DDBJ databases">
        <title>Microbes associate with the intestines of laboratory mice.</title>
        <authorList>
            <person name="Navarre W."/>
            <person name="Wong E."/>
            <person name="Huang K."/>
            <person name="Tropini C."/>
            <person name="Ng K."/>
            <person name="Yu B."/>
        </authorList>
    </citation>
    <scope>NUCLEOTIDE SEQUENCE [LARGE SCALE GENOMIC DNA]</scope>
    <source>
        <strain evidence="1 2">NM50_B9-20</strain>
    </source>
</reference>
<evidence type="ECO:0000313" key="1">
    <source>
        <dbReference type="EMBL" id="TGY44509.1"/>
    </source>
</evidence>
<dbReference type="AlphaFoldDB" id="A0A4S2DQ21"/>
<comment type="caution">
    <text evidence="1">The sequence shown here is derived from an EMBL/GenBank/DDBJ whole genome shotgun (WGS) entry which is preliminary data.</text>
</comment>
<gene>
    <name evidence="1" type="ORF">E5347_06755</name>
</gene>
<organism evidence="1 2">
    <name type="scientific">Clostridium sartagoforme</name>
    <dbReference type="NCBI Taxonomy" id="84031"/>
    <lineage>
        <taxon>Bacteria</taxon>
        <taxon>Bacillati</taxon>
        <taxon>Bacillota</taxon>
        <taxon>Clostridia</taxon>
        <taxon>Eubacteriales</taxon>
        <taxon>Clostridiaceae</taxon>
        <taxon>Clostridium</taxon>
    </lineage>
</organism>
<sequence length="68" mass="8083">MDIEVLKDHKRKLLDNINYAKEVNINKVSAILVCNDEEIQKELLSWLIYEGYRVSFTKEDVNVLTIEW</sequence>
<proteinExistence type="predicted"/>
<dbReference type="EMBL" id="SRYR01000001">
    <property type="protein sequence ID" value="TGY44509.1"/>
    <property type="molecule type" value="Genomic_DNA"/>
</dbReference>
<evidence type="ECO:0000313" key="2">
    <source>
        <dbReference type="Proteomes" id="UP000306888"/>
    </source>
</evidence>
<name>A0A4S2DQ21_9CLOT</name>
<dbReference type="OrthoDB" id="1911354at2"/>
<accession>A0A4S2DQ21</accession>
<protein>
    <recommendedName>
        <fullName evidence="3">Phage protein</fullName>
    </recommendedName>
</protein>
<evidence type="ECO:0008006" key="3">
    <source>
        <dbReference type="Google" id="ProtNLM"/>
    </source>
</evidence>